<evidence type="ECO:0000313" key="2">
    <source>
        <dbReference type="EMBL" id="GIL81795.1"/>
    </source>
</evidence>
<keyword evidence="3" id="KW-1185">Reference proteome</keyword>
<protein>
    <submittedName>
        <fullName evidence="2">Uncharacterized protein</fullName>
    </submittedName>
</protein>
<feature type="compositionally biased region" description="Pro residues" evidence="1">
    <location>
        <begin position="114"/>
        <end position="125"/>
    </location>
</feature>
<sequence>NSDPWDTSGGTHRNEVAEHLGLRPGGEIPMVVTEGGCGFVINTGILLPISPSLRNSPSPLPPCFELHPSSPLSMRPPWTSSRGPDLQMTTRTRLSHLHSERAGAPTTMPSTSTPMPPPPPRPPDNPTSSTLTGSPPPTNTHTNTRTLTFPPQQTPTRG</sequence>
<accession>A0A8J4FQH0</accession>
<reference evidence="2" key="1">
    <citation type="journal article" date="2021" name="Proc. Natl. Acad. Sci. U.S.A.">
        <title>Three genomes in the algal genus Volvox reveal the fate of a haploid sex-determining region after a transition to homothallism.</title>
        <authorList>
            <person name="Yamamoto K."/>
            <person name="Hamaji T."/>
            <person name="Kawai-Toyooka H."/>
            <person name="Matsuzaki R."/>
            <person name="Takahashi F."/>
            <person name="Nishimura Y."/>
            <person name="Kawachi M."/>
            <person name="Noguchi H."/>
            <person name="Minakuchi Y."/>
            <person name="Umen J.G."/>
            <person name="Toyoda A."/>
            <person name="Nozaki H."/>
        </authorList>
    </citation>
    <scope>NUCLEOTIDE SEQUENCE</scope>
    <source>
        <strain evidence="2">NIES-3786</strain>
    </source>
</reference>
<dbReference type="AlphaFoldDB" id="A0A8J4FQH0"/>
<comment type="caution">
    <text evidence="2">The sequence shown here is derived from an EMBL/GenBank/DDBJ whole genome shotgun (WGS) entry which is preliminary data.</text>
</comment>
<gene>
    <name evidence="2" type="ORF">Vretifemale_10793</name>
</gene>
<organism evidence="2 3">
    <name type="scientific">Volvox reticuliferus</name>
    <dbReference type="NCBI Taxonomy" id="1737510"/>
    <lineage>
        <taxon>Eukaryota</taxon>
        <taxon>Viridiplantae</taxon>
        <taxon>Chlorophyta</taxon>
        <taxon>core chlorophytes</taxon>
        <taxon>Chlorophyceae</taxon>
        <taxon>CS clade</taxon>
        <taxon>Chlamydomonadales</taxon>
        <taxon>Volvocaceae</taxon>
        <taxon>Volvox</taxon>
    </lineage>
</organism>
<dbReference type="Proteomes" id="UP000747110">
    <property type="component" value="Unassembled WGS sequence"/>
</dbReference>
<feature type="region of interest" description="Disordered" evidence="1">
    <location>
        <begin position="53"/>
        <end position="158"/>
    </location>
</feature>
<dbReference type="PRINTS" id="PR01217">
    <property type="entry name" value="PRICHEXTENSN"/>
</dbReference>
<feature type="compositionally biased region" description="Low complexity" evidence="1">
    <location>
        <begin position="126"/>
        <end position="151"/>
    </location>
</feature>
<name>A0A8J4FQH0_9CHLO</name>
<proteinExistence type="predicted"/>
<dbReference type="EMBL" id="BNCP01000022">
    <property type="protein sequence ID" value="GIL81795.1"/>
    <property type="molecule type" value="Genomic_DNA"/>
</dbReference>
<feature type="compositionally biased region" description="Polar residues" evidence="1">
    <location>
        <begin position="78"/>
        <end position="92"/>
    </location>
</feature>
<feature type="non-terminal residue" evidence="2">
    <location>
        <position position="1"/>
    </location>
</feature>
<evidence type="ECO:0000256" key="1">
    <source>
        <dbReference type="SAM" id="MobiDB-lite"/>
    </source>
</evidence>
<evidence type="ECO:0000313" key="3">
    <source>
        <dbReference type="Proteomes" id="UP000747110"/>
    </source>
</evidence>